<dbReference type="EMBL" id="CAJVQA010027477">
    <property type="protein sequence ID" value="CAG8791942.1"/>
    <property type="molecule type" value="Genomic_DNA"/>
</dbReference>
<keyword evidence="2" id="KW-1185">Reference proteome</keyword>
<reference evidence="1" key="1">
    <citation type="submission" date="2021-06" db="EMBL/GenBank/DDBJ databases">
        <authorList>
            <person name="Kallberg Y."/>
            <person name="Tangrot J."/>
            <person name="Rosling A."/>
        </authorList>
    </citation>
    <scope>NUCLEOTIDE SEQUENCE</scope>
    <source>
        <strain evidence="1">FL966</strain>
    </source>
</reference>
<name>A0A9N9JR50_9GLOM</name>
<evidence type="ECO:0000313" key="2">
    <source>
        <dbReference type="Proteomes" id="UP000789759"/>
    </source>
</evidence>
<evidence type="ECO:0000313" key="1">
    <source>
        <dbReference type="EMBL" id="CAG8791942.1"/>
    </source>
</evidence>
<dbReference type="OrthoDB" id="2432453at2759"/>
<feature type="non-terminal residue" evidence="1">
    <location>
        <position position="1"/>
    </location>
</feature>
<dbReference type="AlphaFoldDB" id="A0A9N9JR50"/>
<accession>A0A9N9JR50</accession>
<organism evidence="1 2">
    <name type="scientific">Cetraspora pellucida</name>
    <dbReference type="NCBI Taxonomy" id="1433469"/>
    <lineage>
        <taxon>Eukaryota</taxon>
        <taxon>Fungi</taxon>
        <taxon>Fungi incertae sedis</taxon>
        <taxon>Mucoromycota</taxon>
        <taxon>Glomeromycotina</taxon>
        <taxon>Glomeromycetes</taxon>
        <taxon>Diversisporales</taxon>
        <taxon>Gigasporaceae</taxon>
        <taxon>Cetraspora</taxon>
    </lineage>
</organism>
<proteinExistence type="predicted"/>
<sequence>AYKDVNNIHIPMKEALNDAQIIETLLVKQLENKQDNPDNSNKEPLKIFASEELNRLKNFILFAEQHISANQNMTINNRFFLNDLEFSNNDNGIYDNNYFFDNNDFPNNDHFSDNNDFLDNDYFSDSNYFSKYKRFFNNYNSSSNDIITN</sequence>
<protein>
    <submittedName>
        <fullName evidence="1">16134_t:CDS:1</fullName>
    </submittedName>
</protein>
<dbReference type="Proteomes" id="UP000789759">
    <property type="component" value="Unassembled WGS sequence"/>
</dbReference>
<gene>
    <name evidence="1" type="ORF">CPELLU_LOCUS17067</name>
</gene>
<comment type="caution">
    <text evidence="1">The sequence shown here is derived from an EMBL/GenBank/DDBJ whole genome shotgun (WGS) entry which is preliminary data.</text>
</comment>